<keyword evidence="1" id="KW-0723">Serine/threonine-protein kinase</keyword>
<keyword evidence="4" id="KW-1185">Reference proteome</keyword>
<dbReference type="AlphaFoldDB" id="A0A7Y9EJS5"/>
<protein>
    <submittedName>
        <fullName evidence="3">Anti-sigma regulatory factor (Ser/Thr protein kinase)</fullName>
    </submittedName>
</protein>
<evidence type="ECO:0000259" key="2">
    <source>
        <dbReference type="Pfam" id="PF13581"/>
    </source>
</evidence>
<dbReference type="InterPro" id="IPR050267">
    <property type="entry name" value="Anti-sigma-factor_SerPK"/>
</dbReference>
<evidence type="ECO:0000313" key="4">
    <source>
        <dbReference type="Proteomes" id="UP000529783"/>
    </source>
</evidence>
<organism evidence="3 4">
    <name type="scientific">Actinomadura luteofluorescens</name>
    <dbReference type="NCBI Taxonomy" id="46163"/>
    <lineage>
        <taxon>Bacteria</taxon>
        <taxon>Bacillati</taxon>
        <taxon>Actinomycetota</taxon>
        <taxon>Actinomycetes</taxon>
        <taxon>Streptosporangiales</taxon>
        <taxon>Thermomonosporaceae</taxon>
        <taxon>Actinomadura</taxon>
    </lineage>
</organism>
<keyword evidence="1" id="KW-0808">Transferase</keyword>
<dbReference type="GO" id="GO:0004674">
    <property type="term" value="F:protein serine/threonine kinase activity"/>
    <property type="evidence" value="ECO:0007669"/>
    <property type="project" value="UniProtKB-KW"/>
</dbReference>
<sequence length="137" mass="14787">MHPFTKDLAGICGEDVSTLVLEPDEQAPARARRFVAERFAAWGCADDHTGRTIVSELVTNALLHGEGPIVLRVFRDERDGLPTVEVWDGGAGRPVLRQENLTSIGGRGLLMVAALALDWGTRPLVEGGKLTWAKCGL</sequence>
<name>A0A7Y9EJS5_9ACTN</name>
<dbReference type="SUPFAM" id="SSF55874">
    <property type="entry name" value="ATPase domain of HSP90 chaperone/DNA topoisomerase II/histidine kinase"/>
    <property type="match status" value="1"/>
</dbReference>
<dbReference type="Pfam" id="PF13581">
    <property type="entry name" value="HATPase_c_2"/>
    <property type="match status" value="1"/>
</dbReference>
<dbReference type="Gene3D" id="3.30.565.10">
    <property type="entry name" value="Histidine kinase-like ATPase, C-terminal domain"/>
    <property type="match status" value="1"/>
</dbReference>
<proteinExistence type="predicted"/>
<dbReference type="InterPro" id="IPR003594">
    <property type="entry name" value="HATPase_dom"/>
</dbReference>
<dbReference type="RefSeq" id="WP_179845791.1">
    <property type="nucleotide sequence ID" value="NZ_JACCBA010000001.1"/>
</dbReference>
<dbReference type="Proteomes" id="UP000529783">
    <property type="component" value="Unassembled WGS sequence"/>
</dbReference>
<comment type="caution">
    <text evidence="3">The sequence shown here is derived from an EMBL/GenBank/DDBJ whole genome shotgun (WGS) entry which is preliminary data.</text>
</comment>
<accession>A0A7Y9EJS5</accession>
<gene>
    <name evidence="3" type="ORF">BJY14_004957</name>
</gene>
<feature type="domain" description="Histidine kinase/HSP90-like ATPase" evidence="2">
    <location>
        <begin position="28"/>
        <end position="118"/>
    </location>
</feature>
<dbReference type="InterPro" id="IPR036890">
    <property type="entry name" value="HATPase_C_sf"/>
</dbReference>
<reference evidence="3 4" key="1">
    <citation type="submission" date="2020-07" db="EMBL/GenBank/DDBJ databases">
        <title>Sequencing the genomes of 1000 actinobacteria strains.</title>
        <authorList>
            <person name="Klenk H.-P."/>
        </authorList>
    </citation>
    <scope>NUCLEOTIDE SEQUENCE [LARGE SCALE GENOMIC DNA]</scope>
    <source>
        <strain evidence="3 4">DSM 40398</strain>
    </source>
</reference>
<dbReference type="EMBL" id="JACCBA010000001">
    <property type="protein sequence ID" value="NYD48974.1"/>
    <property type="molecule type" value="Genomic_DNA"/>
</dbReference>
<keyword evidence="1" id="KW-0418">Kinase</keyword>
<evidence type="ECO:0000313" key="3">
    <source>
        <dbReference type="EMBL" id="NYD48974.1"/>
    </source>
</evidence>
<dbReference type="PANTHER" id="PTHR35526">
    <property type="entry name" value="ANTI-SIGMA-F FACTOR RSBW-RELATED"/>
    <property type="match status" value="1"/>
</dbReference>
<dbReference type="CDD" id="cd16936">
    <property type="entry name" value="HATPase_RsbW-like"/>
    <property type="match status" value="1"/>
</dbReference>
<dbReference type="PANTHER" id="PTHR35526:SF3">
    <property type="entry name" value="ANTI-SIGMA-F FACTOR RSBW"/>
    <property type="match status" value="1"/>
</dbReference>
<evidence type="ECO:0000256" key="1">
    <source>
        <dbReference type="ARBA" id="ARBA00022527"/>
    </source>
</evidence>